<comment type="caution">
    <text evidence="9">Lacks conserved residue(s) required for the propagation of feature annotation.</text>
</comment>
<evidence type="ECO:0000256" key="3">
    <source>
        <dbReference type="ARBA" id="ARBA00022448"/>
    </source>
</evidence>
<dbReference type="Pfam" id="PF05525">
    <property type="entry name" value="Branch_AA_trans"/>
    <property type="match status" value="1"/>
</dbReference>
<keyword evidence="8 9" id="KW-0472">Membrane</keyword>
<gene>
    <name evidence="10" type="ORF">GM543_13745</name>
</gene>
<name>A0A6I3UA61_STREE</name>
<evidence type="ECO:0000256" key="6">
    <source>
        <dbReference type="ARBA" id="ARBA00022970"/>
    </source>
</evidence>
<keyword evidence="7 9" id="KW-1133">Transmembrane helix</keyword>
<evidence type="ECO:0000256" key="9">
    <source>
        <dbReference type="RuleBase" id="RU362122"/>
    </source>
</evidence>
<dbReference type="GO" id="GO:0015818">
    <property type="term" value="P:isoleucine transport"/>
    <property type="evidence" value="ECO:0007669"/>
    <property type="project" value="TreeGrafter"/>
</dbReference>
<feature type="non-terminal residue" evidence="10">
    <location>
        <position position="1"/>
    </location>
</feature>
<sequence>SKKISPWFATLYLAVLYLSIGPFFAIPRTATTAYEVGISPLLSDANKGLGLIVFTVLYFAAAYLISLNPSKILDRIGRILTPVFALLIVILV</sequence>
<dbReference type="EMBL" id="WNHX01000802">
    <property type="protein sequence ID" value="MTV88518.1"/>
    <property type="molecule type" value="Genomic_DNA"/>
</dbReference>
<feature type="non-terminal residue" evidence="10">
    <location>
        <position position="92"/>
    </location>
</feature>
<evidence type="ECO:0000256" key="2">
    <source>
        <dbReference type="ARBA" id="ARBA00008540"/>
    </source>
</evidence>
<comment type="caution">
    <text evidence="10">The sequence shown here is derived from an EMBL/GenBank/DDBJ whole genome shotgun (WGS) entry which is preliminary data.</text>
</comment>
<dbReference type="GO" id="GO:0005304">
    <property type="term" value="F:L-valine transmembrane transporter activity"/>
    <property type="evidence" value="ECO:0007669"/>
    <property type="project" value="TreeGrafter"/>
</dbReference>
<dbReference type="GO" id="GO:0015190">
    <property type="term" value="F:L-leucine transmembrane transporter activity"/>
    <property type="evidence" value="ECO:0007669"/>
    <property type="project" value="TreeGrafter"/>
</dbReference>
<dbReference type="AlphaFoldDB" id="A0A6I3UA61"/>
<comment type="function">
    <text evidence="9">Component of the transport system for branched-chain amino acids.</text>
</comment>
<comment type="subcellular location">
    <subcellularLocation>
        <location evidence="1 9">Cell membrane</location>
        <topology evidence="1 9">Multi-pass membrane protein</topology>
    </subcellularLocation>
</comment>
<feature type="transmembrane region" description="Helical" evidence="9">
    <location>
        <begin position="46"/>
        <end position="65"/>
    </location>
</feature>
<dbReference type="PANTHER" id="PTHR30588">
    <property type="entry name" value="BRANCHED-CHAIN AMINO ACID TRANSPORT SYSTEM 2 CARRIER PROTEIN"/>
    <property type="match status" value="1"/>
</dbReference>
<dbReference type="PANTHER" id="PTHR30588:SF7">
    <property type="entry name" value="BRANCHED-CHAIN AMINO ACID CARRIER PROTEIN SAOUHSC_01411-RELATED"/>
    <property type="match status" value="1"/>
</dbReference>
<dbReference type="GO" id="GO:0005886">
    <property type="term" value="C:plasma membrane"/>
    <property type="evidence" value="ECO:0007669"/>
    <property type="project" value="UniProtKB-SubCell"/>
</dbReference>
<keyword evidence="4" id="KW-1003">Cell membrane</keyword>
<dbReference type="GO" id="GO:0015188">
    <property type="term" value="F:L-isoleucine transmembrane transporter activity"/>
    <property type="evidence" value="ECO:0007669"/>
    <property type="project" value="TreeGrafter"/>
</dbReference>
<evidence type="ECO:0000313" key="10">
    <source>
        <dbReference type="EMBL" id="MTV88518.1"/>
    </source>
</evidence>
<organism evidence="10 11">
    <name type="scientific">Streptococcus pneumoniae</name>
    <dbReference type="NCBI Taxonomy" id="1313"/>
    <lineage>
        <taxon>Bacteria</taxon>
        <taxon>Bacillati</taxon>
        <taxon>Bacillota</taxon>
        <taxon>Bacilli</taxon>
        <taxon>Lactobacillales</taxon>
        <taxon>Streptococcaceae</taxon>
        <taxon>Streptococcus</taxon>
    </lineage>
</organism>
<dbReference type="Proteomes" id="UP000469505">
    <property type="component" value="Unassembled WGS sequence"/>
</dbReference>
<evidence type="ECO:0000256" key="8">
    <source>
        <dbReference type="ARBA" id="ARBA00023136"/>
    </source>
</evidence>
<reference evidence="10 11" key="1">
    <citation type="submission" date="2019-11" db="EMBL/GenBank/DDBJ databases">
        <title>Growth characteristics of pneumococcus vary with the chemical composition of the capsule and with environmental conditions.</title>
        <authorList>
            <person name="Tothpal A."/>
            <person name="Desobry K."/>
            <person name="Joshi S."/>
            <person name="Wyllie A.L."/>
            <person name="Weinberger D.M."/>
        </authorList>
    </citation>
    <scope>NUCLEOTIDE SEQUENCE [LARGE SCALE GENOMIC DNA]</scope>
    <source>
        <strain evidence="11">pnumococcus35B</strain>
    </source>
</reference>
<proteinExistence type="inferred from homology"/>
<evidence type="ECO:0000256" key="1">
    <source>
        <dbReference type="ARBA" id="ARBA00004651"/>
    </source>
</evidence>
<keyword evidence="3 9" id="KW-0813">Transport</keyword>
<evidence type="ECO:0000256" key="7">
    <source>
        <dbReference type="ARBA" id="ARBA00022989"/>
    </source>
</evidence>
<evidence type="ECO:0000313" key="11">
    <source>
        <dbReference type="Proteomes" id="UP000469505"/>
    </source>
</evidence>
<comment type="similarity">
    <text evidence="2 9">Belongs to the branched chain amino acid transporter family.</text>
</comment>
<evidence type="ECO:0000256" key="5">
    <source>
        <dbReference type="ARBA" id="ARBA00022692"/>
    </source>
</evidence>
<keyword evidence="6 9" id="KW-0029">Amino-acid transport</keyword>
<evidence type="ECO:0000256" key="4">
    <source>
        <dbReference type="ARBA" id="ARBA00022475"/>
    </source>
</evidence>
<keyword evidence="5 9" id="KW-0812">Transmembrane</keyword>
<protein>
    <recommendedName>
        <fullName evidence="9">Branched-chain amino acid transport system carrier protein</fullName>
    </recommendedName>
</protein>
<dbReference type="InterPro" id="IPR004685">
    <property type="entry name" value="Brnchd-chn_aa_trnsp_Livcs"/>
</dbReference>
<feature type="transmembrane region" description="Helical" evidence="9">
    <location>
        <begin position="7"/>
        <end position="26"/>
    </location>
</feature>
<dbReference type="RefSeq" id="WP_196304500.1">
    <property type="nucleotide sequence ID" value="NZ_WNHX01000802.1"/>
</dbReference>
<dbReference type="GO" id="GO:0015820">
    <property type="term" value="P:L-leucine transport"/>
    <property type="evidence" value="ECO:0007669"/>
    <property type="project" value="TreeGrafter"/>
</dbReference>
<accession>A0A6I3UA61</accession>